<reference evidence="1" key="1">
    <citation type="journal article" date="2020" name="Cell">
        <title>Large-Scale Comparative Analyses of Tick Genomes Elucidate Their Genetic Diversity and Vector Capacities.</title>
        <authorList>
            <consortium name="Tick Genome and Microbiome Consortium (TIGMIC)"/>
            <person name="Jia N."/>
            <person name="Wang J."/>
            <person name="Shi W."/>
            <person name="Du L."/>
            <person name="Sun Y."/>
            <person name="Zhan W."/>
            <person name="Jiang J.F."/>
            <person name="Wang Q."/>
            <person name="Zhang B."/>
            <person name="Ji P."/>
            <person name="Bell-Sakyi L."/>
            <person name="Cui X.M."/>
            <person name="Yuan T.T."/>
            <person name="Jiang B.G."/>
            <person name="Yang W.F."/>
            <person name="Lam T.T."/>
            <person name="Chang Q.C."/>
            <person name="Ding S.J."/>
            <person name="Wang X.J."/>
            <person name="Zhu J.G."/>
            <person name="Ruan X.D."/>
            <person name="Zhao L."/>
            <person name="Wei J.T."/>
            <person name="Ye R.Z."/>
            <person name="Que T.C."/>
            <person name="Du C.H."/>
            <person name="Zhou Y.H."/>
            <person name="Cheng J.X."/>
            <person name="Dai P.F."/>
            <person name="Guo W.B."/>
            <person name="Han X.H."/>
            <person name="Huang E.J."/>
            <person name="Li L.F."/>
            <person name="Wei W."/>
            <person name="Gao Y.C."/>
            <person name="Liu J.Z."/>
            <person name="Shao H.Z."/>
            <person name="Wang X."/>
            <person name="Wang C.C."/>
            <person name="Yang T.C."/>
            <person name="Huo Q.B."/>
            <person name="Li W."/>
            <person name="Chen H.Y."/>
            <person name="Chen S.E."/>
            <person name="Zhou L.G."/>
            <person name="Ni X.B."/>
            <person name="Tian J.H."/>
            <person name="Sheng Y."/>
            <person name="Liu T."/>
            <person name="Pan Y.S."/>
            <person name="Xia L.Y."/>
            <person name="Li J."/>
            <person name="Zhao F."/>
            <person name="Cao W.C."/>
        </authorList>
    </citation>
    <scope>NUCLEOTIDE SEQUENCE</scope>
    <source>
        <strain evidence="1">Rsan-2018</strain>
    </source>
</reference>
<protein>
    <submittedName>
        <fullName evidence="1">Uncharacterized protein</fullName>
    </submittedName>
</protein>
<keyword evidence="2" id="KW-1185">Reference proteome</keyword>
<evidence type="ECO:0000313" key="2">
    <source>
        <dbReference type="Proteomes" id="UP000821837"/>
    </source>
</evidence>
<accession>A0A9D4PE67</accession>
<dbReference type="Proteomes" id="UP000821837">
    <property type="component" value="Unassembled WGS sequence"/>
</dbReference>
<evidence type="ECO:0000313" key="1">
    <source>
        <dbReference type="EMBL" id="KAH7936412.1"/>
    </source>
</evidence>
<proteinExistence type="predicted"/>
<dbReference type="EMBL" id="JABSTV010001255">
    <property type="protein sequence ID" value="KAH7936412.1"/>
    <property type="molecule type" value="Genomic_DNA"/>
</dbReference>
<reference evidence="1" key="2">
    <citation type="submission" date="2021-09" db="EMBL/GenBank/DDBJ databases">
        <authorList>
            <person name="Jia N."/>
            <person name="Wang J."/>
            <person name="Shi W."/>
            <person name="Du L."/>
            <person name="Sun Y."/>
            <person name="Zhan W."/>
            <person name="Jiang J."/>
            <person name="Wang Q."/>
            <person name="Zhang B."/>
            <person name="Ji P."/>
            <person name="Sakyi L.B."/>
            <person name="Cui X."/>
            <person name="Yuan T."/>
            <person name="Jiang B."/>
            <person name="Yang W."/>
            <person name="Lam T.T.-Y."/>
            <person name="Chang Q."/>
            <person name="Ding S."/>
            <person name="Wang X."/>
            <person name="Zhu J."/>
            <person name="Ruan X."/>
            <person name="Zhao L."/>
            <person name="Wei J."/>
            <person name="Que T."/>
            <person name="Du C."/>
            <person name="Cheng J."/>
            <person name="Dai P."/>
            <person name="Han X."/>
            <person name="Huang E."/>
            <person name="Gao Y."/>
            <person name="Liu J."/>
            <person name="Shao H."/>
            <person name="Ye R."/>
            <person name="Li L."/>
            <person name="Wei W."/>
            <person name="Wang X."/>
            <person name="Wang C."/>
            <person name="Huo Q."/>
            <person name="Li W."/>
            <person name="Guo W."/>
            <person name="Chen H."/>
            <person name="Chen S."/>
            <person name="Zhou L."/>
            <person name="Zhou L."/>
            <person name="Ni X."/>
            <person name="Tian J."/>
            <person name="Zhou Y."/>
            <person name="Sheng Y."/>
            <person name="Liu T."/>
            <person name="Pan Y."/>
            <person name="Xia L."/>
            <person name="Li J."/>
            <person name="Zhao F."/>
            <person name="Cao W."/>
        </authorList>
    </citation>
    <scope>NUCLEOTIDE SEQUENCE</scope>
    <source>
        <strain evidence="1">Rsan-2018</strain>
        <tissue evidence="1">Larvae</tissue>
    </source>
</reference>
<organism evidence="1 2">
    <name type="scientific">Rhipicephalus sanguineus</name>
    <name type="common">Brown dog tick</name>
    <name type="synonym">Ixodes sanguineus</name>
    <dbReference type="NCBI Taxonomy" id="34632"/>
    <lineage>
        <taxon>Eukaryota</taxon>
        <taxon>Metazoa</taxon>
        <taxon>Ecdysozoa</taxon>
        <taxon>Arthropoda</taxon>
        <taxon>Chelicerata</taxon>
        <taxon>Arachnida</taxon>
        <taxon>Acari</taxon>
        <taxon>Parasitiformes</taxon>
        <taxon>Ixodida</taxon>
        <taxon>Ixodoidea</taxon>
        <taxon>Ixodidae</taxon>
        <taxon>Rhipicephalinae</taxon>
        <taxon>Rhipicephalus</taxon>
        <taxon>Rhipicephalus</taxon>
    </lineage>
</organism>
<name>A0A9D4PE67_RHISA</name>
<comment type="caution">
    <text evidence="1">The sequence shown here is derived from an EMBL/GenBank/DDBJ whole genome shotgun (WGS) entry which is preliminary data.</text>
</comment>
<gene>
    <name evidence="1" type="ORF">HPB52_023397</name>
</gene>
<dbReference type="AlphaFoldDB" id="A0A9D4PE67"/>
<sequence>MTVCSRHFARDDFFFPVRAHVRPLNGVCVVRVFCATRGGNPEGILCTFQHNARAS</sequence>